<name>A0A4R6K5I5_9ACTN</name>
<evidence type="ECO:0000256" key="2">
    <source>
        <dbReference type="SAM" id="SignalP"/>
    </source>
</evidence>
<feature type="compositionally biased region" description="Low complexity" evidence="1">
    <location>
        <begin position="26"/>
        <end position="51"/>
    </location>
</feature>
<proteinExistence type="predicted"/>
<comment type="caution">
    <text evidence="3">The sequence shown here is derived from an EMBL/GenBank/DDBJ whole genome shotgun (WGS) entry which is preliminary data.</text>
</comment>
<reference evidence="3 4" key="1">
    <citation type="submission" date="2019-03" db="EMBL/GenBank/DDBJ databases">
        <title>Genomic Encyclopedia of Type Strains, Phase III (KMG-III): the genomes of soil and plant-associated and newly described type strains.</title>
        <authorList>
            <person name="Whitman W."/>
        </authorList>
    </citation>
    <scope>NUCLEOTIDE SEQUENCE [LARGE SCALE GENOMIC DNA]</scope>
    <source>
        <strain evidence="3 4">VKM Ac-2527</strain>
    </source>
</reference>
<evidence type="ECO:0000313" key="4">
    <source>
        <dbReference type="Proteomes" id="UP000295388"/>
    </source>
</evidence>
<keyword evidence="2" id="KW-0732">Signal</keyword>
<dbReference type="AlphaFoldDB" id="A0A4R6K5I5"/>
<dbReference type="RefSeq" id="WP_133803200.1">
    <property type="nucleotide sequence ID" value="NZ_SNWQ01000015.1"/>
</dbReference>
<evidence type="ECO:0008006" key="5">
    <source>
        <dbReference type="Google" id="ProtNLM"/>
    </source>
</evidence>
<dbReference type="EMBL" id="SNWQ01000015">
    <property type="protein sequence ID" value="TDO44656.1"/>
    <property type="molecule type" value="Genomic_DNA"/>
</dbReference>
<protein>
    <recommendedName>
        <fullName evidence="5">DUF4333 domain-containing protein</fullName>
    </recommendedName>
</protein>
<keyword evidence="4" id="KW-1185">Reference proteome</keyword>
<evidence type="ECO:0000313" key="3">
    <source>
        <dbReference type="EMBL" id="TDO44656.1"/>
    </source>
</evidence>
<feature type="chain" id="PRO_5039201205" description="DUF4333 domain-containing protein" evidence="2">
    <location>
        <begin position="19"/>
        <end position="216"/>
    </location>
</feature>
<dbReference type="OrthoDB" id="3828908at2"/>
<feature type="compositionally biased region" description="Pro residues" evidence="1">
    <location>
        <begin position="52"/>
        <end position="63"/>
    </location>
</feature>
<gene>
    <name evidence="3" type="ORF">EV643_115158</name>
</gene>
<feature type="signal peptide" evidence="2">
    <location>
        <begin position="1"/>
        <end position="18"/>
    </location>
</feature>
<dbReference type="Proteomes" id="UP000295388">
    <property type="component" value="Unassembled WGS sequence"/>
</dbReference>
<evidence type="ECO:0000256" key="1">
    <source>
        <dbReference type="SAM" id="MobiDB-lite"/>
    </source>
</evidence>
<feature type="region of interest" description="Disordered" evidence="1">
    <location>
        <begin position="22"/>
        <end position="72"/>
    </location>
</feature>
<sequence>MTKWTVMGAAAASLLLFAGCSDEPPEAGSTPTPSAPATTGGPLPTASTPTLTPLPTPSKPWPTPTVTGAPDSDAPLAQRIRFAISERAQIAAGKAATTKVTCPGIDDAEKPGTHNLTCTVTYAGKSYSGTLTIEAKQYSATYKFTSESVAIVKAKVVDAVLRAAAGAANVTCTMDDVTVVKHTSEGIACDVTTVGNAVEPYRARISGNGQVLVAKA</sequence>
<organism evidence="3 4">
    <name type="scientific">Kribbella caucasensis</name>
    <dbReference type="NCBI Taxonomy" id="2512215"/>
    <lineage>
        <taxon>Bacteria</taxon>
        <taxon>Bacillati</taxon>
        <taxon>Actinomycetota</taxon>
        <taxon>Actinomycetes</taxon>
        <taxon>Propionibacteriales</taxon>
        <taxon>Kribbellaceae</taxon>
        <taxon>Kribbella</taxon>
    </lineage>
</organism>
<dbReference type="PROSITE" id="PS51257">
    <property type="entry name" value="PROKAR_LIPOPROTEIN"/>
    <property type="match status" value="1"/>
</dbReference>
<accession>A0A4R6K5I5</accession>